<gene>
    <name evidence="10" type="ORF">BCR33DRAFT_715991</name>
</gene>
<dbReference type="GO" id="GO:0042147">
    <property type="term" value="P:retrograde transport, endosome to Golgi"/>
    <property type="evidence" value="ECO:0007669"/>
    <property type="project" value="TreeGrafter"/>
</dbReference>
<dbReference type="InterPro" id="IPR053937">
    <property type="entry name" value="GOST_TM"/>
</dbReference>
<dbReference type="EMBL" id="MCGO01000018">
    <property type="protein sequence ID" value="ORY45981.1"/>
    <property type="molecule type" value="Genomic_DNA"/>
</dbReference>
<feature type="signal peptide" evidence="8">
    <location>
        <begin position="1"/>
        <end position="19"/>
    </location>
</feature>
<organism evidence="10 11">
    <name type="scientific">Rhizoclosmatium globosum</name>
    <dbReference type="NCBI Taxonomy" id="329046"/>
    <lineage>
        <taxon>Eukaryota</taxon>
        <taxon>Fungi</taxon>
        <taxon>Fungi incertae sedis</taxon>
        <taxon>Chytridiomycota</taxon>
        <taxon>Chytridiomycota incertae sedis</taxon>
        <taxon>Chytridiomycetes</taxon>
        <taxon>Chytridiales</taxon>
        <taxon>Chytriomycetaceae</taxon>
        <taxon>Rhizoclosmatium</taxon>
    </lineage>
</organism>
<feature type="region of interest" description="Disordered" evidence="6">
    <location>
        <begin position="477"/>
        <end position="497"/>
    </location>
</feature>
<evidence type="ECO:0000256" key="5">
    <source>
        <dbReference type="ARBA" id="ARBA00023136"/>
    </source>
</evidence>
<sequence>MNRGWVAILFIVWTRLVAAHPYTLSTEESSTCTAVYAGSVVKLQMYAVATLPAMTSILVYSLEDEKHFLNSDTQRVVLNGPPLGTFVVQDSDPFKHKFLNIGVQFNSTHEVELWRKAFRFGSTGLYCVKVETNALHNMSPVPFVMEASFEALYGKLPADEYPKLGLFLGLSIVYLIFGIIWTVRTWTFYHDVLQLQHYISAVTFFMMIETAINYAYYEEYNITGEPSMLLLLFAVVFNAARNSVSFFMLLIVSLGYGVVKPTLGSKMIKCVHLTFFHFMAGALYGVGSLYDDISPMFAIGISLPLTLAITAFYCSIFQSLSETIKRLEERQQSAKLLMYTRLWLILVASIACLVVFFVINTLATKHQFEIEWVQTYWQYQWILEDGFLHILFLLTFISIAILWRPTENNHRYVLEQVPGTDSDEEDLEALAADAGVSTTVTILKKRKLQVRGVRSDDTLASATDEKEDEEELMRWAEENGGDAVVAPAVTENHQTDT</sequence>
<feature type="transmembrane region" description="Helical" evidence="7">
    <location>
        <begin position="229"/>
        <end position="259"/>
    </location>
</feature>
<feature type="transmembrane region" description="Helical" evidence="7">
    <location>
        <begin position="271"/>
        <end position="290"/>
    </location>
</feature>
<dbReference type="InterPro" id="IPR009637">
    <property type="entry name" value="GPR107/GPR108-like"/>
</dbReference>
<keyword evidence="5 7" id="KW-0472">Membrane</keyword>
<dbReference type="Pfam" id="PF06814">
    <property type="entry name" value="GOST_TM"/>
    <property type="match status" value="1"/>
</dbReference>
<dbReference type="PANTHER" id="PTHR21229">
    <property type="entry name" value="LUNG SEVEN TRANSMEMBRANE RECEPTOR"/>
    <property type="match status" value="1"/>
</dbReference>
<evidence type="ECO:0000256" key="4">
    <source>
        <dbReference type="ARBA" id="ARBA00022989"/>
    </source>
</evidence>
<dbReference type="AlphaFoldDB" id="A0A1Y2CG21"/>
<evidence type="ECO:0000256" key="8">
    <source>
        <dbReference type="SAM" id="SignalP"/>
    </source>
</evidence>
<dbReference type="GO" id="GO:0005794">
    <property type="term" value="C:Golgi apparatus"/>
    <property type="evidence" value="ECO:0007669"/>
    <property type="project" value="TreeGrafter"/>
</dbReference>
<comment type="subcellular location">
    <subcellularLocation>
        <location evidence="1">Membrane</location>
        <topology evidence="1">Multi-pass membrane protein</topology>
    </subcellularLocation>
</comment>
<comment type="caution">
    <text evidence="10">The sequence shown here is derived from an EMBL/GenBank/DDBJ whole genome shotgun (WGS) entry which is preliminary data.</text>
</comment>
<evidence type="ECO:0000256" key="3">
    <source>
        <dbReference type="ARBA" id="ARBA00022729"/>
    </source>
</evidence>
<name>A0A1Y2CG21_9FUNG</name>
<dbReference type="Proteomes" id="UP000193642">
    <property type="component" value="Unassembled WGS sequence"/>
</dbReference>
<evidence type="ECO:0000259" key="9">
    <source>
        <dbReference type="Pfam" id="PF06814"/>
    </source>
</evidence>
<feature type="transmembrane region" description="Helical" evidence="7">
    <location>
        <begin position="296"/>
        <end position="317"/>
    </location>
</feature>
<evidence type="ECO:0000256" key="1">
    <source>
        <dbReference type="ARBA" id="ARBA00004141"/>
    </source>
</evidence>
<evidence type="ECO:0000313" key="10">
    <source>
        <dbReference type="EMBL" id="ORY45981.1"/>
    </source>
</evidence>
<feature type="transmembrane region" description="Helical" evidence="7">
    <location>
        <begin position="338"/>
        <end position="359"/>
    </location>
</feature>
<dbReference type="GO" id="GO:0005829">
    <property type="term" value="C:cytosol"/>
    <property type="evidence" value="ECO:0007669"/>
    <property type="project" value="GOC"/>
</dbReference>
<feature type="chain" id="PRO_5013322354" description="GOST seven transmembrane domain-containing protein" evidence="8">
    <location>
        <begin position="20"/>
        <end position="497"/>
    </location>
</feature>
<dbReference type="OrthoDB" id="19932at2759"/>
<keyword evidence="11" id="KW-1185">Reference proteome</keyword>
<proteinExistence type="predicted"/>
<evidence type="ECO:0000256" key="2">
    <source>
        <dbReference type="ARBA" id="ARBA00022692"/>
    </source>
</evidence>
<reference evidence="10 11" key="1">
    <citation type="submission" date="2016-07" db="EMBL/GenBank/DDBJ databases">
        <title>Pervasive Adenine N6-methylation of Active Genes in Fungi.</title>
        <authorList>
            <consortium name="DOE Joint Genome Institute"/>
            <person name="Mondo S.J."/>
            <person name="Dannebaum R.O."/>
            <person name="Kuo R.C."/>
            <person name="Labutti K."/>
            <person name="Haridas S."/>
            <person name="Kuo A."/>
            <person name="Salamov A."/>
            <person name="Ahrendt S.R."/>
            <person name="Lipzen A."/>
            <person name="Sullivan W."/>
            <person name="Andreopoulos W.B."/>
            <person name="Clum A."/>
            <person name="Lindquist E."/>
            <person name="Daum C."/>
            <person name="Ramamoorthy G.K."/>
            <person name="Gryganskyi A."/>
            <person name="Culley D."/>
            <person name="Magnuson J.K."/>
            <person name="James T.Y."/>
            <person name="O'Malley M.A."/>
            <person name="Stajich J.E."/>
            <person name="Spatafora J.W."/>
            <person name="Visel A."/>
            <person name="Grigoriev I.V."/>
        </authorList>
    </citation>
    <scope>NUCLEOTIDE SEQUENCE [LARGE SCALE GENOMIC DNA]</scope>
    <source>
        <strain evidence="10 11">JEL800</strain>
    </source>
</reference>
<keyword evidence="3 8" id="KW-0732">Signal</keyword>
<keyword evidence="4 7" id="KW-1133">Transmembrane helix</keyword>
<dbReference type="STRING" id="329046.A0A1Y2CG21"/>
<evidence type="ECO:0000313" key="11">
    <source>
        <dbReference type="Proteomes" id="UP000193642"/>
    </source>
</evidence>
<feature type="transmembrane region" description="Helical" evidence="7">
    <location>
        <begin position="164"/>
        <end position="183"/>
    </location>
</feature>
<evidence type="ECO:0000256" key="6">
    <source>
        <dbReference type="SAM" id="MobiDB-lite"/>
    </source>
</evidence>
<accession>A0A1Y2CG21</accession>
<dbReference type="PANTHER" id="PTHR21229:SF1">
    <property type="entry name" value="GH17801P"/>
    <property type="match status" value="1"/>
</dbReference>
<feature type="domain" description="GOST seven transmembrane" evidence="9">
    <location>
        <begin position="162"/>
        <end position="409"/>
    </location>
</feature>
<evidence type="ECO:0000256" key="7">
    <source>
        <dbReference type="SAM" id="Phobius"/>
    </source>
</evidence>
<feature type="transmembrane region" description="Helical" evidence="7">
    <location>
        <begin position="195"/>
        <end position="217"/>
    </location>
</feature>
<dbReference type="GO" id="GO:0016020">
    <property type="term" value="C:membrane"/>
    <property type="evidence" value="ECO:0007669"/>
    <property type="project" value="UniProtKB-SubCell"/>
</dbReference>
<protein>
    <recommendedName>
        <fullName evidence="9">GOST seven transmembrane domain-containing protein</fullName>
    </recommendedName>
</protein>
<feature type="transmembrane region" description="Helical" evidence="7">
    <location>
        <begin position="386"/>
        <end position="403"/>
    </location>
</feature>
<keyword evidence="2 7" id="KW-0812">Transmembrane</keyword>